<keyword evidence="5" id="KW-1185">Reference proteome</keyword>
<dbReference type="CDD" id="cd11060">
    <property type="entry name" value="CYP57A1-like"/>
    <property type="match status" value="1"/>
</dbReference>
<sequence length="966" mass="108361">MTILEFSALRTEVGTLDSGESHSSRIRLQENSARDATSVGLFRVSRGLPCSSSRPGQAGATRLAGETINLAQGSDSRRCNLSAKPLCLELVELYFDYVHDQLHSLFHKTTFLEDVRNGNAPPILLYGMMALSARFSNHPLLIGIDPRNRAEKFAQQCESLLNLNDVSVMTIQACVLLGAIAITDGKPASESIYYAVACRIAQLLDLPNRKGSQLDCEINIRIWWTLSMIDTWSSNGVRLPRLLQPKDVPLPMEEMTFLEMRQGSDISTPGKTSLLAEMVRLNRILQQINEFNIKSSESDMEPISILRSVEGLSNQLDAWHRELPDHFRDTHENMERCAAQGLGRVFVAIYLGYYHYGQILFYRFLHEDLQQLKGDPDTKAYAALCKLHAEKLCRIVYASESTRGCDVKYNMVGHVLVISSTIHLHSLLFDSNREASHAKDCLEKNFCILNRLCRLWPTLDFCMERLMAFHEACKNSADTSFRMDAWMVRFLVEFASPVNGKDSLRLREQNATWLSDLGIEARPAAGPIARVAPGILITSSPEVWTHVNNKPGYKRSDWYYQATRIEYRKDNVFSQTDNTKHDKRRKQMAAGYSGRENLNLEAAVDDRVQEFIDLIRSRYISSDVVKPMDLAIKVQFFTLDVISSVGLGKTFGMLKSDHDVDSYVESLKEGLAVGNTALALGFSWITQAPLIGRLIAPSPKDKTGFGKMMKACFQIVDERAASSADKRSDMLASFMRHGLTGEELRSEALEQILAGSDTTAGAIRGSLLHIMTNPRVYAKLQREIDDAVQRGLVAEGSIIPAALAKELPYLQAVIREALRVWPPVANIFSRDVPASGDTVVVDGESVFLPGGISIGYAAYAMHHSKEIYGQDAKAFRPERWFEADSAKLTRMIRTSDLTFGHGKWQCLGKPVAQLEMGKILFELLRNFDLALINPTRPWDARNYLGLFAISDMWVQVTERETVSQRY</sequence>
<dbReference type="InterPro" id="IPR050121">
    <property type="entry name" value="Cytochrome_P450_monoxygenase"/>
</dbReference>
<name>A0A9W9TF48_9EURO</name>
<dbReference type="GO" id="GO:0020037">
    <property type="term" value="F:heme binding"/>
    <property type="evidence" value="ECO:0007669"/>
    <property type="project" value="InterPro"/>
</dbReference>
<proteinExistence type="predicted"/>
<evidence type="ECO:0000256" key="2">
    <source>
        <dbReference type="PIRSR" id="PIRSR602401-1"/>
    </source>
</evidence>
<dbReference type="GeneID" id="83206174"/>
<organism evidence="4 5">
    <name type="scientific">Penicillium chermesinum</name>
    <dbReference type="NCBI Taxonomy" id="63820"/>
    <lineage>
        <taxon>Eukaryota</taxon>
        <taxon>Fungi</taxon>
        <taxon>Dikarya</taxon>
        <taxon>Ascomycota</taxon>
        <taxon>Pezizomycotina</taxon>
        <taxon>Eurotiomycetes</taxon>
        <taxon>Eurotiomycetidae</taxon>
        <taxon>Eurotiales</taxon>
        <taxon>Aspergillaceae</taxon>
        <taxon>Penicillium</taxon>
    </lineage>
</organism>
<dbReference type="GO" id="GO:0008270">
    <property type="term" value="F:zinc ion binding"/>
    <property type="evidence" value="ECO:0007669"/>
    <property type="project" value="InterPro"/>
</dbReference>
<reference evidence="4" key="2">
    <citation type="journal article" date="2023" name="IMA Fungus">
        <title>Comparative genomic study of the Penicillium genus elucidates a diverse pangenome and 15 lateral gene transfer events.</title>
        <authorList>
            <person name="Petersen C."/>
            <person name="Sorensen T."/>
            <person name="Nielsen M.R."/>
            <person name="Sondergaard T.E."/>
            <person name="Sorensen J.L."/>
            <person name="Fitzpatrick D.A."/>
            <person name="Frisvad J.C."/>
            <person name="Nielsen K.L."/>
        </authorList>
    </citation>
    <scope>NUCLEOTIDE SEQUENCE</scope>
    <source>
        <strain evidence="4">IBT 19713</strain>
    </source>
</reference>
<reference evidence="4" key="1">
    <citation type="submission" date="2022-11" db="EMBL/GenBank/DDBJ databases">
        <authorList>
            <person name="Petersen C."/>
        </authorList>
    </citation>
    <scope>NUCLEOTIDE SEQUENCE</scope>
    <source>
        <strain evidence="4">IBT 19713</strain>
    </source>
</reference>
<dbReference type="PRINTS" id="PR00463">
    <property type="entry name" value="EP450I"/>
</dbReference>
<dbReference type="InterPro" id="IPR001128">
    <property type="entry name" value="Cyt_P450"/>
</dbReference>
<dbReference type="PRINTS" id="PR00385">
    <property type="entry name" value="P450"/>
</dbReference>
<dbReference type="PANTHER" id="PTHR24305">
    <property type="entry name" value="CYTOCHROME P450"/>
    <property type="match status" value="1"/>
</dbReference>
<dbReference type="EMBL" id="JAPQKS010000007">
    <property type="protein sequence ID" value="KAJ5220371.1"/>
    <property type="molecule type" value="Genomic_DNA"/>
</dbReference>
<dbReference type="GO" id="GO:0006351">
    <property type="term" value="P:DNA-templated transcription"/>
    <property type="evidence" value="ECO:0007669"/>
    <property type="project" value="InterPro"/>
</dbReference>
<comment type="cofactor">
    <cofactor evidence="2">
        <name>heme</name>
        <dbReference type="ChEBI" id="CHEBI:30413"/>
    </cofactor>
</comment>
<dbReference type="InterPro" id="IPR002401">
    <property type="entry name" value="Cyt_P450_E_grp-I"/>
</dbReference>
<dbReference type="Proteomes" id="UP001150941">
    <property type="component" value="Unassembled WGS sequence"/>
</dbReference>
<protein>
    <recommendedName>
        <fullName evidence="3">Xylanolytic transcriptional activator regulatory domain-containing protein</fullName>
    </recommendedName>
</protein>
<dbReference type="GO" id="GO:0004497">
    <property type="term" value="F:monooxygenase activity"/>
    <property type="evidence" value="ECO:0007669"/>
    <property type="project" value="InterPro"/>
</dbReference>
<evidence type="ECO:0000256" key="1">
    <source>
        <dbReference type="ARBA" id="ARBA00023242"/>
    </source>
</evidence>
<accession>A0A9W9TF48</accession>
<keyword evidence="2" id="KW-0349">Heme</keyword>
<evidence type="ECO:0000313" key="4">
    <source>
        <dbReference type="EMBL" id="KAJ5220371.1"/>
    </source>
</evidence>
<feature type="binding site" description="axial binding residue" evidence="2">
    <location>
        <position position="906"/>
    </location>
    <ligand>
        <name>heme</name>
        <dbReference type="ChEBI" id="CHEBI:30413"/>
    </ligand>
    <ligandPart>
        <name>Fe</name>
        <dbReference type="ChEBI" id="CHEBI:18248"/>
    </ligandPart>
</feature>
<dbReference type="OrthoDB" id="3934656at2759"/>
<keyword evidence="2" id="KW-0479">Metal-binding</keyword>
<dbReference type="GO" id="GO:0043386">
    <property type="term" value="P:mycotoxin biosynthetic process"/>
    <property type="evidence" value="ECO:0007669"/>
    <property type="project" value="UniProtKB-ARBA"/>
</dbReference>
<evidence type="ECO:0000313" key="5">
    <source>
        <dbReference type="Proteomes" id="UP001150941"/>
    </source>
</evidence>
<keyword evidence="2" id="KW-0408">Iron</keyword>
<dbReference type="RefSeq" id="XP_058327201.1">
    <property type="nucleotide sequence ID" value="XM_058478871.1"/>
</dbReference>
<dbReference type="AlphaFoldDB" id="A0A9W9TF48"/>
<keyword evidence="1" id="KW-0539">Nucleus</keyword>
<evidence type="ECO:0000259" key="3">
    <source>
        <dbReference type="Pfam" id="PF04082"/>
    </source>
</evidence>
<feature type="domain" description="Xylanolytic transcriptional activator regulatory" evidence="3">
    <location>
        <begin position="92"/>
        <end position="320"/>
    </location>
</feature>
<dbReference type="InterPro" id="IPR007219">
    <property type="entry name" value="XnlR_reg_dom"/>
</dbReference>
<dbReference type="GO" id="GO:0016705">
    <property type="term" value="F:oxidoreductase activity, acting on paired donors, with incorporation or reduction of molecular oxygen"/>
    <property type="evidence" value="ECO:0007669"/>
    <property type="project" value="InterPro"/>
</dbReference>
<dbReference type="Gene3D" id="1.10.630.10">
    <property type="entry name" value="Cytochrome P450"/>
    <property type="match status" value="1"/>
</dbReference>
<dbReference type="CDD" id="cd12148">
    <property type="entry name" value="fungal_TF_MHR"/>
    <property type="match status" value="1"/>
</dbReference>
<dbReference type="Pfam" id="PF04082">
    <property type="entry name" value="Fungal_trans"/>
    <property type="match status" value="1"/>
</dbReference>
<dbReference type="SUPFAM" id="SSF48264">
    <property type="entry name" value="Cytochrome P450"/>
    <property type="match status" value="1"/>
</dbReference>
<dbReference type="PANTHER" id="PTHR24305:SF168">
    <property type="entry name" value="P450, PUTATIVE (EUROFUNG)-RELATED"/>
    <property type="match status" value="1"/>
</dbReference>
<dbReference type="Pfam" id="PF00067">
    <property type="entry name" value="p450"/>
    <property type="match status" value="1"/>
</dbReference>
<comment type="caution">
    <text evidence="4">The sequence shown here is derived from an EMBL/GenBank/DDBJ whole genome shotgun (WGS) entry which is preliminary data.</text>
</comment>
<dbReference type="InterPro" id="IPR036396">
    <property type="entry name" value="Cyt_P450_sf"/>
</dbReference>
<dbReference type="GO" id="GO:0003677">
    <property type="term" value="F:DNA binding"/>
    <property type="evidence" value="ECO:0007669"/>
    <property type="project" value="InterPro"/>
</dbReference>
<gene>
    <name evidence="4" type="ORF">N7468_009575</name>
</gene>
<dbReference type="GO" id="GO:0005506">
    <property type="term" value="F:iron ion binding"/>
    <property type="evidence" value="ECO:0007669"/>
    <property type="project" value="InterPro"/>
</dbReference>